<gene>
    <name evidence="1" type="ORF">SBAD_LOCUS8527</name>
</gene>
<dbReference type="EMBL" id="UZAM01011688">
    <property type="protein sequence ID" value="VDP17645.1"/>
    <property type="molecule type" value="Genomic_DNA"/>
</dbReference>
<accession>A0A183IY29</accession>
<reference evidence="1 2" key="2">
    <citation type="submission" date="2018-11" db="EMBL/GenBank/DDBJ databases">
        <authorList>
            <consortium name="Pathogen Informatics"/>
        </authorList>
    </citation>
    <scope>NUCLEOTIDE SEQUENCE [LARGE SCALE GENOMIC DNA]</scope>
</reference>
<dbReference type="WBParaSite" id="SBAD_0000883801-mRNA-1">
    <property type="protein sequence ID" value="SBAD_0000883801-mRNA-1"/>
    <property type="gene ID" value="SBAD_0000883801"/>
</dbReference>
<keyword evidence="2" id="KW-1185">Reference proteome</keyword>
<dbReference type="AlphaFoldDB" id="A0A183IY29"/>
<name>A0A183IY29_9BILA</name>
<evidence type="ECO:0000313" key="3">
    <source>
        <dbReference type="WBParaSite" id="SBAD_0000883801-mRNA-1"/>
    </source>
</evidence>
<evidence type="ECO:0000313" key="1">
    <source>
        <dbReference type="EMBL" id="VDP17645.1"/>
    </source>
</evidence>
<organism evidence="3">
    <name type="scientific">Soboliphyme baturini</name>
    <dbReference type="NCBI Taxonomy" id="241478"/>
    <lineage>
        <taxon>Eukaryota</taxon>
        <taxon>Metazoa</taxon>
        <taxon>Ecdysozoa</taxon>
        <taxon>Nematoda</taxon>
        <taxon>Enoplea</taxon>
        <taxon>Dorylaimia</taxon>
        <taxon>Dioctophymatida</taxon>
        <taxon>Dioctophymatoidea</taxon>
        <taxon>Soboliphymatidae</taxon>
        <taxon>Soboliphyme</taxon>
    </lineage>
</organism>
<dbReference type="Proteomes" id="UP000270296">
    <property type="component" value="Unassembled WGS sequence"/>
</dbReference>
<protein>
    <submittedName>
        <fullName evidence="3">PMEI domain-containing protein</fullName>
    </submittedName>
</protein>
<proteinExistence type="predicted"/>
<sequence length="118" mass="12882">MSEACTEDYREAMVETKSCLRNSSTAGLLTLVKKLTGSINTGKAQKLMEQCTKDLNGFYDHNKAKEMKEFMGKIASEIAPQRNGNRGKPEVAMVALLALKALQEGILAPIESLQVSCD</sequence>
<reference evidence="3" key="1">
    <citation type="submission" date="2016-06" db="UniProtKB">
        <authorList>
            <consortium name="WormBaseParasite"/>
        </authorList>
    </citation>
    <scope>IDENTIFICATION</scope>
</reference>
<evidence type="ECO:0000313" key="2">
    <source>
        <dbReference type="Proteomes" id="UP000270296"/>
    </source>
</evidence>